<keyword evidence="3 8" id="KW-0378">Hydrolase</keyword>
<dbReference type="Gene3D" id="2.40.30.10">
    <property type="entry name" value="Translation factors"/>
    <property type="match status" value="2"/>
</dbReference>
<dbReference type="InterPro" id="IPR031157">
    <property type="entry name" value="G_TR_CS"/>
</dbReference>
<protein>
    <recommendedName>
        <fullName evidence="7 8">Elongation factor Tu</fullName>
        <shortName evidence="8">EF-Tu</shortName>
        <ecNumber evidence="8">3.6.5.3</ecNumber>
    </recommendedName>
</protein>
<dbReference type="Proteomes" id="UP001500121">
    <property type="component" value="Unassembled WGS sequence"/>
</dbReference>
<keyword evidence="8" id="KW-0963">Cytoplasm</keyword>
<dbReference type="SUPFAM" id="SSF50447">
    <property type="entry name" value="Translation proteins"/>
    <property type="match status" value="1"/>
</dbReference>
<accession>A0ABP8Z8Q0</accession>
<dbReference type="EMBL" id="BAABLP010000004">
    <property type="protein sequence ID" value="GAA4749679.1"/>
    <property type="molecule type" value="Genomic_DNA"/>
</dbReference>
<keyword evidence="11" id="KW-1185">Reference proteome</keyword>
<evidence type="ECO:0000256" key="4">
    <source>
        <dbReference type="ARBA" id="ARBA00022842"/>
    </source>
</evidence>
<dbReference type="PROSITE" id="PS51722">
    <property type="entry name" value="G_TR_2"/>
    <property type="match status" value="1"/>
</dbReference>
<evidence type="ECO:0000256" key="6">
    <source>
        <dbReference type="ARBA" id="ARBA00023134"/>
    </source>
</evidence>
<evidence type="ECO:0000256" key="1">
    <source>
        <dbReference type="ARBA" id="ARBA00022741"/>
    </source>
</evidence>
<feature type="binding site" evidence="8">
    <location>
        <begin position="19"/>
        <end position="26"/>
    </location>
    <ligand>
        <name>GTP</name>
        <dbReference type="ChEBI" id="CHEBI:37565"/>
    </ligand>
</feature>
<dbReference type="PANTHER" id="PTHR43721:SF22">
    <property type="entry name" value="ELONGATION FACTOR TU, MITOCHONDRIAL"/>
    <property type="match status" value="1"/>
</dbReference>
<dbReference type="EC" id="3.6.5.3" evidence="8"/>
<dbReference type="Gene3D" id="3.40.50.300">
    <property type="entry name" value="P-loop containing nucleotide triphosphate hydrolases"/>
    <property type="match status" value="1"/>
</dbReference>
<dbReference type="CDD" id="cd01884">
    <property type="entry name" value="EF_Tu"/>
    <property type="match status" value="1"/>
</dbReference>
<feature type="binding site" evidence="8">
    <location>
        <position position="26"/>
    </location>
    <ligand>
        <name>Mg(2+)</name>
        <dbReference type="ChEBI" id="CHEBI:18420"/>
    </ligand>
</feature>
<dbReference type="NCBIfam" id="TIGR00231">
    <property type="entry name" value="small_GTP"/>
    <property type="match status" value="1"/>
</dbReference>
<dbReference type="Pfam" id="PF00009">
    <property type="entry name" value="GTP_EFTU"/>
    <property type="match status" value="1"/>
</dbReference>
<evidence type="ECO:0000256" key="3">
    <source>
        <dbReference type="ARBA" id="ARBA00022801"/>
    </source>
</evidence>
<dbReference type="GO" id="GO:0003746">
    <property type="term" value="F:translation elongation factor activity"/>
    <property type="evidence" value="ECO:0007669"/>
    <property type="project" value="UniProtKB-KW"/>
</dbReference>
<dbReference type="InterPro" id="IPR000795">
    <property type="entry name" value="T_Tr_GTP-bd_dom"/>
</dbReference>
<dbReference type="PANTHER" id="PTHR43721">
    <property type="entry name" value="ELONGATION FACTOR TU-RELATED"/>
    <property type="match status" value="1"/>
</dbReference>
<comment type="subunit">
    <text evidence="8">Monomer.</text>
</comment>
<dbReference type="InterPro" id="IPR004541">
    <property type="entry name" value="Transl_elong_EFTu/EF1A_bac/org"/>
</dbReference>
<dbReference type="RefSeq" id="WP_345481289.1">
    <property type="nucleotide sequence ID" value="NZ_BAABLP010000004.1"/>
</dbReference>
<dbReference type="InterPro" id="IPR004160">
    <property type="entry name" value="Transl_elong_EFTu/EF1A_C"/>
</dbReference>
<dbReference type="SUPFAM" id="SSF52540">
    <property type="entry name" value="P-loop containing nucleoside triphosphate hydrolases"/>
    <property type="match status" value="1"/>
</dbReference>
<sequence>MAKAKFERTKPHVNIGTIGHVDHGKTTLTAAITKVLHDKYPALNTASAFDQIDNAPEERQRGITINISHVEYQTEKRHYAHVDAPGHADYIKNMITGAAQMDGAILVVSATDGPMPQTREHVLLARQVGVPYIVVALNKSDVVDDEEILELVELEVRELLSSQEFDGDNAPIVRVSALQALEGDEKWGATVADLMDKVDEFVPEPERDVDRPFLMPIEDVFTITGRGTVITGRVERGVLKVNTEVEIVGIKPTSIKTTVTGVEMFRKLLDEARAGENVGLLLRGTKREEVERGQVVVKPGSVTPHTNFEANAYILSKDEGGRHNPFYANYRPQFYFRTTDVTGVISLPEGTEMVMPGDTTEMTVELIQPIAMEEGLRFAIREGGRTVGAGTVTKIIK</sequence>
<dbReference type="CDD" id="cd03707">
    <property type="entry name" value="EFTU_III"/>
    <property type="match status" value="1"/>
</dbReference>
<dbReference type="InterPro" id="IPR005225">
    <property type="entry name" value="Small_GTP-bd"/>
</dbReference>
<feature type="domain" description="Tr-type G" evidence="9">
    <location>
        <begin position="10"/>
        <end position="206"/>
    </location>
</feature>
<evidence type="ECO:0000256" key="2">
    <source>
        <dbReference type="ARBA" id="ARBA00022768"/>
    </source>
</evidence>
<dbReference type="CDD" id="cd03697">
    <property type="entry name" value="EFTU_II"/>
    <property type="match status" value="1"/>
</dbReference>
<comment type="similarity">
    <text evidence="8">Belongs to the TRAFAC class translation factor GTPase superfamily. Classic translation factor GTPase family. EF-Tu/EF-1A subfamily.</text>
</comment>
<dbReference type="SUPFAM" id="SSF50465">
    <property type="entry name" value="EF-Tu/eEF-1alpha/eIF2-gamma C-terminal domain"/>
    <property type="match status" value="1"/>
</dbReference>
<keyword evidence="1 8" id="KW-0547">Nucleotide-binding</keyword>
<feature type="binding site" evidence="8">
    <location>
        <begin position="83"/>
        <end position="87"/>
    </location>
    <ligand>
        <name>GTP</name>
        <dbReference type="ChEBI" id="CHEBI:37565"/>
    </ligand>
</feature>
<feature type="binding site" evidence="8">
    <location>
        <begin position="138"/>
        <end position="141"/>
    </location>
    <ligand>
        <name>GTP</name>
        <dbReference type="ChEBI" id="CHEBI:37565"/>
    </ligand>
</feature>
<evidence type="ECO:0000256" key="8">
    <source>
        <dbReference type="HAMAP-Rule" id="MF_00118"/>
    </source>
</evidence>
<keyword evidence="4 8" id="KW-0460">Magnesium</keyword>
<reference evidence="11" key="1">
    <citation type="journal article" date="2019" name="Int. J. Syst. Evol. Microbiol.">
        <title>The Global Catalogue of Microorganisms (GCM) 10K type strain sequencing project: providing services to taxonomists for standard genome sequencing and annotation.</title>
        <authorList>
            <consortium name="The Broad Institute Genomics Platform"/>
            <consortium name="The Broad Institute Genome Sequencing Center for Infectious Disease"/>
            <person name="Wu L."/>
            <person name="Ma J."/>
        </authorList>
    </citation>
    <scope>NUCLEOTIDE SEQUENCE [LARGE SCALE GENOMIC DNA]</scope>
    <source>
        <strain evidence="11">JCM 19015</strain>
    </source>
</reference>
<keyword evidence="6 8" id="KW-0342">GTP-binding</keyword>
<dbReference type="InterPro" id="IPR009000">
    <property type="entry name" value="Transl_B-barrel_sf"/>
</dbReference>
<dbReference type="InterPro" id="IPR033720">
    <property type="entry name" value="EFTU_2"/>
</dbReference>
<dbReference type="PRINTS" id="PR00315">
    <property type="entry name" value="ELONGATNFCT"/>
</dbReference>
<dbReference type="Pfam" id="PF03143">
    <property type="entry name" value="GTP_EFTU_D3"/>
    <property type="match status" value="1"/>
</dbReference>
<evidence type="ECO:0000256" key="5">
    <source>
        <dbReference type="ARBA" id="ARBA00022917"/>
    </source>
</evidence>
<dbReference type="HAMAP" id="MF_00118_B">
    <property type="entry name" value="EF_Tu_B"/>
    <property type="match status" value="1"/>
</dbReference>
<keyword evidence="2 8" id="KW-0251">Elongation factor</keyword>
<dbReference type="NCBIfam" id="TIGR00485">
    <property type="entry name" value="EF-Tu"/>
    <property type="match status" value="1"/>
</dbReference>
<dbReference type="InterPro" id="IPR041709">
    <property type="entry name" value="EF-Tu_GTP-bd"/>
</dbReference>
<keyword evidence="5 8" id="KW-0648">Protein biosynthesis</keyword>
<evidence type="ECO:0000259" key="9">
    <source>
        <dbReference type="PROSITE" id="PS51722"/>
    </source>
</evidence>
<proteinExistence type="inferred from homology"/>
<evidence type="ECO:0000256" key="7">
    <source>
        <dbReference type="ARBA" id="ARBA00029554"/>
    </source>
</evidence>
<dbReference type="InterPro" id="IPR009001">
    <property type="entry name" value="Transl_elong_EF1A/Init_IF2_C"/>
</dbReference>
<name>A0ABP8Z8Q0_9MICO</name>
<dbReference type="NCBIfam" id="NF009372">
    <property type="entry name" value="PRK12735.1"/>
    <property type="match status" value="1"/>
</dbReference>
<dbReference type="NCBIfam" id="NF000766">
    <property type="entry name" value="PRK00049.1"/>
    <property type="match status" value="1"/>
</dbReference>
<gene>
    <name evidence="8 10" type="primary">tuf</name>
    <name evidence="10" type="ORF">GCM10025783_22520</name>
</gene>
<evidence type="ECO:0000313" key="11">
    <source>
        <dbReference type="Proteomes" id="UP001500121"/>
    </source>
</evidence>
<comment type="function">
    <text evidence="8">GTP hydrolase that promotes the GTP-dependent binding of aminoacyl-tRNA to the A-site of ribosomes during protein biosynthesis.</text>
</comment>
<comment type="caution">
    <text evidence="10">The sequence shown here is derived from an EMBL/GenBank/DDBJ whole genome shotgun (WGS) entry which is preliminary data.</text>
</comment>
<evidence type="ECO:0000313" key="10">
    <source>
        <dbReference type="EMBL" id="GAA4749679.1"/>
    </source>
</evidence>
<comment type="subcellular location">
    <subcellularLocation>
        <location evidence="8">Cytoplasm</location>
    </subcellularLocation>
</comment>
<dbReference type="PROSITE" id="PS00301">
    <property type="entry name" value="G_TR_1"/>
    <property type="match status" value="1"/>
</dbReference>
<dbReference type="Pfam" id="PF03144">
    <property type="entry name" value="GTP_EFTU_D2"/>
    <property type="match status" value="1"/>
</dbReference>
<dbReference type="NCBIfam" id="NF009373">
    <property type="entry name" value="PRK12736.1"/>
    <property type="match status" value="1"/>
</dbReference>
<comment type="catalytic activity">
    <reaction evidence="8">
        <text>GTP + H2O = GDP + phosphate + H(+)</text>
        <dbReference type="Rhea" id="RHEA:19669"/>
        <dbReference type="ChEBI" id="CHEBI:15377"/>
        <dbReference type="ChEBI" id="CHEBI:15378"/>
        <dbReference type="ChEBI" id="CHEBI:37565"/>
        <dbReference type="ChEBI" id="CHEBI:43474"/>
        <dbReference type="ChEBI" id="CHEBI:58189"/>
        <dbReference type="EC" id="3.6.5.3"/>
    </reaction>
</comment>
<dbReference type="InterPro" id="IPR027417">
    <property type="entry name" value="P-loop_NTPase"/>
</dbReference>
<organism evidence="10 11">
    <name type="scientific">Amnibacterium soli</name>
    <dbReference type="NCBI Taxonomy" id="1282736"/>
    <lineage>
        <taxon>Bacteria</taxon>
        <taxon>Bacillati</taxon>
        <taxon>Actinomycetota</taxon>
        <taxon>Actinomycetes</taxon>
        <taxon>Micrococcales</taxon>
        <taxon>Microbacteriaceae</taxon>
        <taxon>Amnibacterium</taxon>
    </lineage>
</organism>
<dbReference type="InterPro" id="IPR050055">
    <property type="entry name" value="EF-Tu_GTPase"/>
</dbReference>
<dbReference type="InterPro" id="IPR004161">
    <property type="entry name" value="EFTu-like_2"/>
</dbReference>
<keyword evidence="8" id="KW-0479">Metal-binding</keyword>